<dbReference type="AlphaFoldDB" id="A0A3E1Y9W7"/>
<dbReference type="Proteomes" id="UP000260644">
    <property type="component" value="Unassembled WGS sequence"/>
</dbReference>
<dbReference type="RefSeq" id="WP_116975823.1">
    <property type="nucleotide sequence ID" value="NZ_QPMM01000006.1"/>
</dbReference>
<keyword evidence="2" id="KW-1185">Reference proteome</keyword>
<evidence type="ECO:0000313" key="2">
    <source>
        <dbReference type="Proteomes" id="UP000260644"/>
    </source>
</evidence>
<gene>
    <name evidence="1" type="ORF">DVR12_11485</name>
</gene>
<accession>A0A3E1Y9W7</accession>
<comment type="caution">
    <text evidence="1">The sequence shown here is derived from an EMBL/GenBank/DDBJ whole genome shotgun (WGS) entry which is preliminary data.</text>
</comment>
<sequence>MTSLPAKYLQETVLWTQDNFHISVPDNVSFDQLLDLLAGKLETMISNDFQQFVYLLYRVDVAEKKVKQLLNEAAAMGIDPYRPIASLIVERQLQKIISRATYKQQDLPDDEERW</sequence>
<organism evidence="1 2">
    <name type="scientific">Chitinophaga silvatica</name>
    <dbReference type="NCBI Taxonomy" id="2282649"/>
    <lineage>
        <taxon>Bacteria</taxon>
        <taxon>Pseudomonadati</taxon>
        <taxon>Bacteroidota</taxon>
        <taxon>Chitinophagia</taxon>
        <taxon>Chitinophagales</taxon>
        <taxon>Chitinophagaceae</taxon>
        <taxon>Chitinophaga</taxon>
    </lineage>
</organism>
<evidence type="ECO:0000313" key="1">
    <source>
        <dbReference type="EMBL" id="RFS22426.1"/>
    </source>
</evidence>
<name>A0A3E1Y9W7_9BACT</name>
<dbReference type="EMBL" id="QPMM01000006">
    <property type="protein sequence ID" value="RFS22426.1"/>
    <property type="molecule type" value="Genomic_DNA"/>
</dbReference>
<reference evidence="1 2" key="1">
    <citation type="submission" date="2018-07" db="EMBL/GenBank/DDBJ databases">
        <title>Chitinophaga K2CV101002-2 sp. nov., isolated from a monsoon evergreen broad-leaved forest soil.</title>
        <authorList>
            <person name="Lv Y."/>
        </authorList>
    </citation>
    <scope>NUCLEOTIDE SEQUENCE [LARGE SCALE GENOMIC DNA]</scope>
    <source>
        <strain evidence="1 2">GDMCC 1.1288</strain>
    </source>
</reference>
<dbReference type="OrthoDB" id="711735at2"/>
<proteinExistence type="predicted"/>
<protein>
    <submittedName>
        <fullName evidence="1">Uncharacterized protein</fullName>
    </submittedName>
</protein>